<accession>A0AAN7K911</accession>
<dbReference type="Proteomes" id="UP001345219">
    <property type="component" value="Chromosome 15"/>
</dbReference>
<proteinExistence type="predicted"/>
<sequence>MPCFTYTTTLSGLAMNFVQIDKPKTDTEFKVKLFEGLGLEWETMVMALTSMLDNFIVDSMKVMLLAQEVMPSYMFAQEEAAGGAPLSVLLGETPVGYSLVAAVTSRGH</sequence>
<evidence type="ECO:0000313" key="1">
    <source>
        <dbReference type="EMBL" id="KAK4758800.1"/>
    </source>
</evidence>
<evidence type="ECO:0000313" key="2">
    <source>
        <dbReference type="Proteomes" id="UP001345219"/>
    </source>
</evidence>
<dbReference type="AlphaFoldDB" id="A0AAN7K911"/>
<keyword evidence="2" id="KW-1185">Reference proteome</keyword>
<name>A0AAN7K911_9MYRT</name>
<organism evidence="1 2">
    <name type="scientific">Trapa incisa</name>
    <dbReference type="NCBI Taxonomy" id="236973"/>
    <lineage>
        <taxon>Eukaryota</taxon>
        <taxon>Viridiplantae</taxon>
        <taxon>Streptophyta</taxon>
        <taxon>Embryophyta</taxon>
        <taxon>Tracheophyta</taxon>
        <taxon>Spermatophyta</taxon>
        <taxon>Magnoliopsida</taxon>
        <taxon>eudicotyledons</taxon>
        <taxon>Gunneridae</taxon>
        <taxon>Pentapetalae</taxon>
        <taxon>rosids</taxon>
        <taxon>malvids</taxon>
        <taxon>Myrtales</taxon>
        <taxon>Lythraceae</taxon>
        <taxon>Trapa</taxon>
    </lineage>
</organism>
<protein>
    <submittedName>
        <fullName evidence="1">Uncharacterized protein</fullName>
    </submittedName>
</protein>
<gene>
    <name evidence="1" type="ORF">SAY87_020101</name>
</gene>
<dbReference type="EMBL" id="JAXIOK010000012">
    <property type="protein sequence ID" value="KAK4758800.1"/>
    <property type="molecule type" value="Genomic_DNA"/>
</dbReference>
<comment type="caution">
    <text evidence="1">The sequence shown here is derived from an EMBL/GenBank/DDBJ whole genome shotgun (WGS) entry which is preliminary data.</text>
</comment>
<reference evidence="1 2" key="1">
    <citation type="journal article" date="2023" name="Hortic Res">
        <title>Pangenome of water caltrop reveals structural variations and asymmetric subgenome divergence after allopolyploidization.</title>
        <authorList>
            <person name="Zhang X."/>
            <person name="Chen Y."/>
            <person name="Wang L."/>
            <person name="Yuan Y."/>
            <person name="Fang M."/>
            <person name="Shi L."/>
            <person name="Lu R."/>
            <person name="Comes H.P."/>
            <person name="Ma Y."/>
            <person name="Chen Y."/>
            <person name="Huang G."/>
            <person name="Zhou Y."/>
            <person name="Zheng Z."/>
            <person name="Qiu Y."/>
        </authorList>
    </citation>
    <scope>NUCLEOTIDE SEQUENCE [LARGE SCALE GENOMIC DNA]</scope>
    <source>
        <tissue evidence="1">Roots</tissue>
    </source>
</reference>